<dbReference type="Proteomes" id="UP000228767">
    <property type="component" value="Unassembled WGS sequence"/>
</dbReference>
<evidence type="ECO:0000313" key="1">
    <source>
        <dbReference type="EMBL" id="PIR44485.1"/>
    </source>
</evidence>
<accession>A0A2H0RFA4</accession>
<organism evidence="1 2">
    <name type="scientific">Candidatus Vogelbacteria bacterium CG10_big_fil_rev_8_21_14_0_10_51_16</name>
    <dbReference type="NCBI Taxonomy" id="1975045"/>
    <lineage>
        <taxon>Bacteria</taxon>
        <taxon>Candidatus Vogeliibacteriota</taxon>
    </lineage>
</organism>
<sequence length="262" mass="28049">MNEKTKNWLGVAGIVVLISLAWSALSAARSYSASIEPSSFRSFSVQGEGEVATVADVATISFSVTTEGGNDVGPLQAKNTEAMNAIIAFLRGQGVANEDVKTATYSINPRMQYFDCSSRLLQDNIVRPCPPSEVVGYTISQTVAVKIRDFESIGTILAGVAERGATGVSNLHFTVDDPTEVESEARAKAIKQAEIKARAIAKAAGFRLGRILSIDEGGFDYPRAYATDTSYLKMEVAGAGAPTIEPGSEEIKIRITVRYEIR</sequence>
<dbReference type="Gene3D" id="3.30.110.170">
    <property type="entry name" value="Protein of unknown function (DUF541), domain 1"/>
    <property type="match status" value="1"/>
</dbReference>
<dbReference type="GO" id="GO:0006974">
    <property type="term" value="P:DNA damage response"/>
    <property type="evidence" value="ECO:0007669"/>
    <property type="project" value="TreeGrafter"/>
</dbReference>
<reference evidence="1 2" key="1">
    <citation type="submission" date="2017-09" db="EMBL/GenBank/DDBJ databases">
        <title>Depth-based differentiation of microbial function through sediment-hosted aquifers and enrichment of novel symbionts in the deep terrestrial subsurface.</title>
        <authorList>
            <person name="Probst A.J."/>
            <person name="Ladd B."/>
            <person name="Jarett J.K."/>
            <person name="Geller-Mcgrath D.E."/>
            <person name="Sieber C.M."/>
            <person name="Emerson J.B."/>
            <person name="Anantharaman K."/>
            <person name="Thomas B.C."/>
            <person name="Malmstrom R."/>
            <person name="Stieglmeier M."/>
            <person name="Klingl A."/>
            <person name="Woyke T."/>
            <person name="Ryan C.M."/>
            <person name="Banfield J.F."/>
        </authorList>
    </citation>
    <scope>NUCLEOTIDE SEQUENCE [LARGE SCALE GENOMIC DNA]</scope>
    <source>
        <strain evidence="1">CG10_big_fil_rev_8_21_14_0_10_51_16</strain>
    </source>
</reference>
<dbReference type="AlphaFoldDB" id="A0A2H0RFA4"/>
<comment type="caution">
    <text evidence="1">The sequence shown here is derived from an EMBL/GenBank/DDBJ whole genome shotgun (WGS) entry which is preliminary data.</text>
</comment>
<dbReference type="PANTHER" id="PTHR34387:SF1">
    <property type="entry name" value="PERIPLASMIC IMMUNOGENIC PROTEIN"/>
    <property type="match status" value="1"/>
</dbReference>
<name>A0A2H0RFA4_9BACT</name>
<evidence type="ECO:0000313" key="2">
    <source>
        <dbReference type="Proteomes" id="UP000228767"/>
    </source>
</evidence>
<dbReference type="InterPro" id="IPR052022">
    <property type="entry name" value="26kDa_periplasmic_antigen"/>
</dbReference>
<proteinExistence type="predicted"/>
<gene>
    <name evidence="1" type="ORF">COV10_04495</name>
</gene>
<dbReference type="Pfam" id="PF04402">
    <property type="entry name" value="SIMPL"/>
    <property type="match status" value="1"/>
</dbReference>
<evidence type="ECO:0008006" key="3">
    <source>
        <dbReference type="Google" id="ProtNLM"/>
    </source>
</evidence>
<dbReference type="PANTHER" id="PTHR34387">
    <property type="entry name" value="SLR1258 PROTEIN"/>
    <property type="match status" value="1"/>
</dbReference>
<dbReference type="InterPro" id="IPR007497">
    <property type="entry name" value="SIMPL/DUF541"/>
</dbReference>
<protein>
    <recommendedName>
        <fullName evidence="3">SIMPL domain-containing protein</fullName>
    </recommendedName>
</protein>
<dbReference type="EMBL" id="PCYI01000029">
    <property type="protein sequence ID" value="PIR44485.1"/>
    <property type="molecule type" value="Genomic_DNA"/>
</dbReference>
<dbReference type="Gene3D" id="3.30.70.2970">
    <property type="entry name" value="Protein of unknown function (DUF541), domain 2"/>
    <property type="match status" value="1"/>
</dbReference>